<name>A0ABV5PCK3_STRCM</name>
<feature type="coiled-coil region" evidence="2">
    <location>
        <begin position="146"/>
        <end position="173"/>
    </location>
</feature>
<evidence type="ECO:0000256" key="1">
    <source>
        <dbReference type="ARBA" id="ARBA00022729"/>
    </source>
</evidence>
<feature type="transmembrane region" description="Helical" evidence="4">
    <location>
        <begin position="118"/>
        <end position="142"/>
    </location>
</feature>
<organism evidence="5 6">
    <name type="scientific">Streptomyces cremeus</name>
    <dbReference type="NCBI Taxonomy" id="66881"/>
    <lineage>
        <taxon>Bacteria</taxon>
        <taxon>Bacillati</taxon>
        <taxon>Actinomycetota</taxon>
        <taxon>Actinomycetes</taxon>
        <taxon>Kitasatosporales</taxon>
        <taxon>Streptomycetaceae</taxon>
        <taxon>Streptomyces</taxon>
    </lineage>
</organism>
<keyword evidence="2" id="KW-0175">Coiled coil</keyword>
<dbReference type="Gene3D" id="2.60.40.1240">
    <property type="match status" value="1"/>
</dbReference>
<evidence type="ECO:0000256" key="3">
    <source>
        <dbReference type="SAM" id="MobiDB-lite"/>
    </source>
</evidence>
<keyword evidence="1" id="KW-0732">Signal</keyword>
<dbReference type="EMBL" id="JBHMCR010000006">
    <property type="protein sequence ID" value="MFB9520844.1"/>
    <property type="molecule type" value="Genomic_DNA"/>
</dbReference>
<dbReference type="InterPro" id="IPR029050">
    <property type="entry name" value="Immunoprotect_excell_Ig-like"/>
</dbReference>
<keyword evidence="4" id="KW-0812">Transmembrane</keyword>
<evidence type="ECO:0000256" key="4">
    <source>
        <dbReference type="SAM" id="Phobius"/>
    </source>
</evidence>
<feature type="compositionally biased region" description="Pro residues" evidence="3">
    <location>
        <begin position="1"/>
        <end position="15"/>
    </location>
</feature>
<dbReference type="RefSeq" id="WP_345223486.1">
    <property type="nucleotide sequence ID" value="NZ_BAAAXE010000013.1"/>
</dbReference>
<evidence type="ECO:0000313" key="6">
    <source>
        <dbReference type="Proteomes" id="UP001589718"/>
    </source>
</evidence>
<keyword evidence="4" id="KW-0472">Membrane</keyword>
<feature type="transmembrane region" description="Helical" evidence="4">
    <location>
        <begin position="89"/>
        <end position="106"/>
    </location>
</feature>
<dbReference type="Proteomes" id="UP001589718">
    <property type="component" value="Unassembled WGS sequence"/>
</dbReference>
<proteinExistence type="predicted"/>
<sequence length="322" mass="34593">MSQPPSPFEPNPWAPPQEGAADQRTRIGDPPPAPYAPGPGYGYGPQTPYPFGYGQQPESPQNGMGITAVVLGLAGCGLGVLVFLFWMSWLPSLLAVVFGFVGLAKVRKGAATNKGLTLAGTILGFVGILMAVGGGFLTLKLYRTGIEERDRQVRVSESRAAELDEELEELDELGDLGSDEPPLSPSPTPEARILGLGETFRYDNGVKVTIGKPTAFTPNQYSIGQLKSGHRAYYFKVTIANDGPKKVALLGYPQVTDAEGSEADIIYDGDHSSHLARTVLPGKQTSALFTYQVPKSAAKEWQIEFQPAIEGFEPQIWAGRIK</sequence>
<evidence type="ECO:0000313" key="5">
    <source>
        <dbReference type="EMBL" id="MFB9520844.1"/>
    </source>
</evidence>
<protein>
    <submittedName>
        <fullName evidence="5">DUF4190 domain-containing protein</fullName>
    </submittedName>
</protein>
<comment type="caution">
    <text evidence="5">The sequence shown here is derived from an EMBL/GenBank/DDBJ whole genome shotgun (WGS) entry which is preliminary data.</text>
</comment>
<feature type="region of interest" description="Disordered" evidence="3">
    <location>
        <begin position="1"/>
        <end position="40"/>
    </location>
</feature>
<accession>A0ABV5PCK3</accession>
<keyword evidence="4" id="KW-1133">Transmembrane helix</keyword>
<gene>
    <name evidence="5" type="ORF">ACFFTU_12860</name>
</gene>
<keyword evidence="6" id="KW-1185">Reference proteome</keyword>
<reference evidence="5 6" key="1">
    <citation type="submission" date="2024-09" db="EMBL/GenBank/DDBJ databases">
        <authorList>
            <person name="Sun Q."/>
            <person name="Mori K."/>
        </authorList>
    </citation>
    <scope>NUCLEOTIDE SEQUENCE [LARGE SCALE GENOMIC DNA]</scope>
    <source>
        <strain evidence="5 6">JCM 4362</strain>
    </source>
</reference>
<evidence type="ECO:0000256" key="2">
    <source>
        <dbReference type="SAM" id="Coils"/>
    </source>
</evidence>